<sequence length="138" mass="15059">MELPLKTVWSLHLATVRIIYKSGLPLLTSVGKLSIEPATLCSPGSTTELQPLADSMDTSMQFSWQRYKSGLPLLTSVEKLSIEPATLCSPGSTTELQTDELHLSAGVPHHSFPPLNLKWRTGLLLLLFPGALLVECFT</sequence>
<dbReference type="AlphaFoldDB" id="A0A8D0BJV0"/>
<name>A0A8D0BJV0_SALMN</name>
<keyword evidence="2" id="KW-1185">Reference proteome</keyword>
<protein>
    <submittedName>
        <fullName evidence="1">Uncharacterized protein</fullName>
    </submittedName>
</protein>
<reference evidence="1" key="2">
    <citation type="submission" date="2025-09" db="UniProtKB">
        <authorList>
            <consortium name="Ensembl"/>
        </authorList>
    </citation>
    <scope>IDENTIFICATION</scope>
</reference>
<evidence type="ECO:0000313" key="2">
    <source>
        <dbReference type="Proteomes" id="UP000694421"/>
    </source>
</evidence>
<proteinExistence type="predicted"/>
<organism evidence="1 2">
    <name type="scientific">Salvator merianae</name>
    <name type="common">Argentine black and white tegu</name>
    <name type="synonym">Tupinambis merianae</name>
    <dbReference type="NCBI Taxonomy" id="96440"/>
    <lineage>
        <taxon>Eukaryota</taxon>
        <taxon>Metazoa</taxon>
        <taxon>Chordata</taxon>
        <taxon>Craniata</taxon>
        <taxon>Vertebrata</taxon>
        <taxon>Euteleostomi</taxon>
        <taxon>Lepidosauria</taxon>
        <taxon>Squamata</taxon>
        <taxon>Bifurcata</taxon>
        <taxon>Unidentata</taxon>
        <taxon>Episquamata</taxon>
        <taxon>Laterata</taxon>
        <taxon>Teiioidea</taxon>
        <taxon>Teiidae</taxon>
        <taxon>Salvator</taxon>
    </lineage>
</organism>
<accession>A0A8D0BJV0</accession>
<evidence type="ECO:0000313" key="1">
    <source>
        <dbReference type="Ensembl" id="ENSSMRP00000011994.1"/>
    </source>
</evidence>
<reference evidence="1" key="1">
    <citation type="submission" date="2025-08" db="UniProtKB">
        <authorList>
            <consortium name="Ensembl"/>
        </authorList>
    </citation>
    <scope>IDENTIFICATION</scope>
</reference>
<dbReference type="Ensembl" id="ENSSMRT00000013975.1">
    <property type="protein sequence ID" value="ENSSMRP00000011994.1"/>
    <property type="gene ID" value="ENSSMRG00000009398.1"/>
</dbReference>
<dbReference type="Proteomes" id="UP000694421">
    <property type="component" value="Unplaced"/>
</dbReference>